<dbReference type="InterPro" id="IPR017920">
    <property type="entry name" value="COMM"/>
</dbReference>
<evidence type="ECO:0000313" key="4">
    <source>
        <dbReference type="EMBL" id="CAI2381604.1"/>
    </source>
</evidence>
<name>A0AAD2D582_EUPCR</name>
<dbReference type="Proteomes" id="UP001295684">
    <property type="component" value="Unassembled WGS sequence"/>
</dbReference>
<reference evidence="4" key="1">
    <citation type="submission" date="2023-07" db="EMBL/GenBank/DDBJ databases">
        <authorList>
            <consortium name="AG Swart"/>
            <person name="Singh M."/>
            <person name="Singh A."/>
            <person name="Seah K."/>
            <person name="Emmerich C."/>
        </authorList>
    </citation>
    <scope>NUCLEOTIDE SEQUENCE</scope>
    <source>
        <strain evidence="4">DP1</strain>
    </source>
</reference>
<keyword evidence="5" id="KW-1185">Reference proteome</keyword>
<accession>A0AAD2D582</accession>
<dbReference type="InterPro" id="IPR037357">
    <property type="entry name" value="COMMD5"/>
</dbReference>
<comment type="caution">
    <text evidence="4">The sequence shown here is derived from an EMBL/GenBank/DDBJ whole genome shotgun (WGS) entry which is preliminary data.</text>
</comment>
<dbReference type="AlphaFoldDB" id="A0AAD2D582"/>
<organism evidence="4 5">
    <name type="scientific">Euplotes crassus</name>
    <dbReference type="NCBI Taxonomy" id="5936"/>
    <lineage>
        <taxon>Eukaryota</taxon>
        <taxon>Sar</taxon>
        <taxon>Alveolata</taxon>
        <taxon>Ciliophora</taxon>
        <taxon>Intramacronucleata</taxon>
        <taxon>Spirotrichea</taxon>
        <taxon>Hypotrichia</taxon>
        <taxon>Euplotida</taxon>
        <taxon>Euplotidae</taxon>
        <taxon>Moneuplotes</taxon>
    </lineage>
</organism>
<evidence type="ECO:0000256" key="1">
    <source>
        <dbReference type="ARBA" id="ARBA00016556"/>
    </source>
</evidence>
<dbReference type="PANTHER" id="PTHR15666:SF1">
    <property type="entry name" value="COMM DOMAIN-CONTAINING PROTEIN 5"/>
    <property type="match status" value="1"/>
</dbReference>
<dbReference type="GO" id="GO:0005634">
    <property type="term" value="C:nucleus"/>
    <property type="evidence" value="ECO:0007669"/>
    <property type="project" value="TreeGrafter"/>
</dbReference>
<evidence type="ECO:0000259" key="3">
    <source>
        <dbReference type="PROSITE" id="PS51269"/>
    </source>
</evidence>
<dbReference type="Pfam" id="PF07258">
    <property type="entry name" value="COMM_domain"/>
    <property type="match status" value="1"/>
</dbReference>
<evidence type="ECO:0000256" key="2">
    <source>
        <dbReference type="ARBA" id="ARBA00093452"/>
    </source>
</evidence>
<gene>
    <name evidence="4" type="ORF">ECRASSUSDP1_LOCUS23061</name>
</gene>
<protein>
    <recommendedName>
        <fullName evidence="1">COMM domain-containing protein 5</fullName>
    </recommendedName>
</protein>
<evidence type="ECO:0000313" key="5">
    <source>
        <dbReference type="Proteomes" id="UP001295684"/>
    </source>
</evidence>
<proteinExistence type="inferred from homology"/>
<dbReference type="EMBL" id="CAMPGE010023693">
    <property type="protein sequence ID" value="CAI2381604.1"/>
    <property type="molecule type" value="Genomic_DNA"/>
</dbReference>
<dbReference type="PANTHER" id="PTHR15666">
    <property type="entry name" value="COMM DOMAIN CONTAINING PROTEIN 5"/>
    <property type="match status" value="1"/>
</dbReference>
<comment type="similarity">
    <text evidence="2">Belongs to the COMM domain-containing protein 5 family.</text>
</comment>
<dbReference type="PROSITE" id="PS51269">
    <property type="entry name" value="COMM"/>
    <property type="match status" value="1"/>
</dbReference>
<sequence>MSAIIKSLAILKKLDDETAIQLIDSAYDYYIDPSSYPLKKLTINVRAPFSAIYSVLKKAGIKVYKDISASSLPKPVKSHLQTKLASIYEINAKRMGLLTTYKDECDKKRIVDANTQIESIDNVFSETGKKYESCQWKVNYILSHSKLHRVMMPEVVIEIQLEDGEKVKMTLSGGQFDELRRQVALLLRSMHQIECVPGMNR</sequence>
<feature type="domain" description="COMM" evidence="3">
    <location>
        <begin position="130"/>
        <end position="194"/>
    </location>
</feature>